<protein>
    <submittedName>
        <fullName evidence="1">Uncharacterized protein</fullName>
    </submittedName>
</protein>
<sequence>MWASMTWINLWIRDSLATIQTDENESYAHQVHHDQIQETALSLAHNRTDEMWIDLQL</sequence>
<organism evidence="1 2">
    <name type="scientific">Dioscorea alata</name>
    <name type="common">Purple yam</name>
    <dbReference type="NCBI Taxonomy" id="55571"/>
    <lineage>
        <taxon>Eukaryota</taxon>
        <taxon>Viridiplantae</taxon>
        <taxon>Streptophyta</taxon>
        <taxon>Embryophyta</taxon>
        <taxon>Tracheophyta</taxon>
        <taxon>Spermatophyta</taxon>
        <taxon>Magnoliopsida</taxon>
        <taxon>Liliopsida</taxon>
        <taxon>Dioscoreales</taxon>
        <taxon>Dioscoreaceae</taxon>
        <taxon>Dioscorea</taxon>
    </lineage>
</organism>
<gene>
    <name evidence="1" type="ORF">IHE45_16G076400</name>
</gene>
<dbReference type="Proteomes" id="UP000827976">
    <property type="component" value="Chromosome 16"/>
</dbReference>
<proteinExistence type="predicted"/>
<evidence type="ECO:0000313" key="2">
    <source>
        <dbReference type="Proteomes" id="UP000827976"/>
    </source>
</evidence>
<name>A0ACB7UIA6_DIOAL</name>
<accession>A0ACB7UIA6</accession>
<dbReference type="EMBL" id="CM037026">
    <property type="protein sequence ID" value="KAH7660091.1"/>
    <property type="molecule type" value="Genomic_DNA"/>
</dbReference>
<evidence type="ECO:0000313" key="1">
    <source>
        <dbReference type="EMBL" id="KAH7660091.1"/>
    </source>
</evidence>
<comment type="caution">
    <text evidence="1">The sequence shown here is derived from an EMBL/GenBank/DDBJ whole genome shotgun (WGS) entry which is preliminary data.</text>
</comment>
<reference evidence="2" key="1">
    <citation type="journal article" date="2022" name="Nat. Commun.">
        <title>Chromosome evolution and the genetic basis of agronomically important traits in greater yam.</title>
        <authorList>
            <person name="Bredeson J.V."/>
            <person name="Lyons J.B."/>
            <person name="Oniyinde I.O."/>
            <person name="Okereke N.R."/>
            <person name="Kolade O."/>
            <person name="Nnabue I."/>
            <person name="Nwadili C.O."/>
            <person name="Hribova E."/>
            <person name="Parker M."/>
            <person name="Nwogha J."/>
            <person name="Shu S."/>
            <person name="Carlson J."/>
            <person name="Kariba R."/>
            <person name="Muthemba S."/>
            <person name="Knop K."/>
            <person name="Barton G.J."/>
            <person name="Sherwood A.V."/>
            <person name="Lopez-Montes A."/>
            <person name="Asiedu R."/>
            <person name="Jamnadass R."/>
            <person name="Muchugi A."/>
            <person name="Goodstein D."/>
            <person name="Egesi C.N."/>
            <person name="Featherston J."/>
            <person name="Asfaw A."/>
            <person name="Simpson G.G."/>
            <person name="Dolezel J."/>
            <person name="Hendre P.S."/>
            <person name="Van Deynze A."/>
            <person name="Kumar P.L."/>
            <person name="Obidiegwu J.E."/>
            <person name="Bhattacharjee R."/>
            <person name="Rokhsar D.S."/>
        </authorList>
    </citation>
    <scope>NUCLEOTIDE SEQUENCE [LARGE SCALE GENOMIC DNA]</scope>
    <source>
        <strain evidence="2">cv. TDa95/00328</strain>
    </source>
</reference>
<keyword evidence="2" id="KW-1185">Reference proteome</keyword>